<dbReference type="SUPFAM" id="SSF50998">
    <property type="entry name" value="Quinoprotein alcohol dehydrogenase-like"/>
    <property type="match status" value="1"/>
</dbReference>
<dbReference type="InterPro" id="IPR019775">
    <property type="entry name" value="WD40_repeat_CS"/>
</dbReference>
<reference evidence="9" key="1">
    <citation type="journal article" date="2019" name="Int. J. Syst. Evol. Microbiol.">
        <title>The Global Catalogue of Microorganisms (GCM) 10K type strain sequencing project: providing services to taxonomists for standard genome sequencing and annotation.</title>
        <authorList>
            <consortium name="The Broad Institute Genomics Platform"/>
            <consortium name="The Broad Institute Genome Sequencing Center for Infectious Disease"/>
            <person name="Wu L."/>
            <person name="Ma J."/>
        </authorList>
    </citation>
    <scope>NUCLEOTIDE SEQUENCE [LARGE SCALE GENOMIC DNA]</scope>
    <source>
        <strain evidence="9">CGMCC 4.7152</strain>
    </source>
</reference>
<gene>
    <name evidence="8" type="ORF">ACFPIJ_17345</name>
</gene>
<dbReference type="PRINTS" id="PR00320">
    <property type="entry name" value="GPROTEINBRPT"/>
</dbReference>
<dbReference type="InterPro" id="IPR043129">
    <property type="entry name" value="ATPase_NBD"/>
</dbReference>
<name>A0ABV9VT54_9ACTN</name>
<dbReference type="CDD" id="cd00200">
    <property type="entry name" value="WD40"/>
    <property type="match status" value="1"/>
</dbReference>
<evidence type="ECO:0000256" key="4">
    <source>
        <dbReference type="ARBA" id="ARBA00022840"/>
    </source>
</evidence>
<dbReference type="EMBL" id="JBHSIU010000018">
    <property type="protein sequence ID" value="MFC4999592.1"/>
    <property type="molecule type" value="Genomic_DNA"/>
</dbReference>
<feature type="region of interest" description="Disordered" evidence="7">
    <location>
        <begin position="357"/>
        <end position="377"/>
    </location>
</feature>
<feature type="repeat" description="WD" evidence="6">
    <location>
        <begin position="728"/>
        <end position="762"/>
    </location>
</feature>
<keyword evidence="4" id="KW-0067">ATP-binding</keyword>
<accession>A0ABV9VT54</accession>
<evidence type="ECO:0000256" key="1">
    <source>
        <dbReference type="ARBA" id="ARBA00022574"/>
    </source>
</evidence>
<dbReference type="PROSITE" id="PS50082">
    <property type="entry name" value="WD_REPEATS_2"/>
    <property type="match status" value="5"/>
</dbReference>
<evidence type="ECO:0000256" key="2">
    <source>
        <dbReference type="ARBA" id="ARBA00022737"/>
    </source>
</evidence>
<dbReference type="PROSITE" id="PS00678">
    <property type="entry name" value="WD_REPEATS_1"/>
    <property type="match status" value="2"/>
</dbReference>
<evidence type="ECO:0000256" key="5">
    <source>
        <dbReference type="ARBA" id="ARBA00023186"/>
    </source>
</evidence>
<feature type="repeat" description="WD" evidence="6">
    <location>
        <begin position="764"/>
        <end position="799"/>
    </location>
</feature>
<dbReference type="PRINTS" id="PR00301">
    <property type="entry name" value="HEATSHOCK70"/>
</dbReference>
<keyword evidence="5" id="KW-0143">Chaperone</keyword>
<feature type="repeat" description="WD" evidence="6">
    <location>
        <begin position="505"/>
        <end position="547"/>
    </location>
</feature>
<dbReference type="Gene3D" id="3.90.640.10">
    <property type="entry name" value="Actin, Chain A, domain 4"/>
    <property type="match status" value="1"/>
</dbReference>
<evidence type="ECO:0000256" key="3">
    <source>
        <dbReference type="ARBA" id="ARBA00022741"/>
    </source>
</evidence>
<dbReference type="SMART" id="SM00320">
    <property type="entry name" value="WD40"/>
    <property type="match status" value="7"/>
</dbReference>
<dbReference type="InterPro" id="IPR013126">
    <property type="entry name" value="Hsp_70_fam"/>
</dbReference>
<proteinExistence type="predicted"/>
<feature type="region of interest" description="Disordered" evidence="7">
    <location>
        <begin position="404"/>
        <end position="459"/>
    </location>
</feature>
<dbReference type="Gene3D" id="2.130.10.10">
    <property type="entry name" value="YVTN repeat-like/Quinoprotein amine dehydrogenase"/>
    <property type="match status" value="2"/>
</dbReference>
<dbReference type="Gene3D" id="3.30.420.40">
    <property type="match status" value="2"/>
</dbReference>
<dbReference type="SUPFAM" id="SSF53067">
    <property type="entry name" value="Actin-like ATPase domain"/>
    <property type="match status" value="2"/>
</dbReference>
<dbReference type="PANTHER" id="PTHR19879:SF9">
    <property type="entry name" value="TRANSCRIPTION INITIATION FACTOR TFIID SUBUNIT 5"/>
    <property type="match status" value="1"/>
</dbReference>
<sequence>MITDGFRLGIDFGTSSTVAVLADGDGRAQPLLFDASPLLSSAVSAGDGVALFTGMDAERAAVAAPAGLEANPKRRIDDGTVWLGDREHAVGDLVAAVLGRVAAEAARVAGGPLSGVVLTHPAVWSRPRLAVLVDAARRAGFGDVGLVAEPVAAAAYFLTVLGREIPAGKSLVVYDLGAGTFDVSVVRQNLDGVVEVVATNGLNDVGGLDLDAVVVAHARTLTADAAAWGRLDWPQSAADRQARQTLWRGARAVKEQLSRHPAARLLVPLVDVELHLTREEFERAAHPHLDRTVQLTLRTLREAGLPPEAIAGVFLVGGASRVPLAGTLLHRTLGIAPTVIDQPELVVAAGSLLSRPTPAPAVHPPSAPVSPQPSEPISAVPVAPVSPAPPMPAVAPVSAVPVAPVSPPPSMPAAPPVSAVPPEPEPGPGPEPSPEPGPEPGPVAAAGPDLEDGEAPTRRPVSRRALLLAGIAAPVAVAGAGTAIWRPWEPRTLAQVRGATFVTQLTGHTGTVSFLEFLAEESGVLFSSGQDGSVRFWNTADHSQIGNPLNSHTGSIRGYQLSPDGRTLVTGGSEGFVYLWDTRNRRSAARPLTTLAQIQSVALSADCKRVAAVDSSSHLLQLWGAADAKPTQALNDKNHPINFVTFHPTNRGVFATDWGHDVRLWNADSGQPTGTDMSGNTDGINRIRFSPDGKLVASVGHDRRVHLWDTATRQAAGTPMEGHQGGPILGVAFSPDGATMATGGSDNAVRLWNVATRTQIGQPLTGHTRSVYSVAFSPDGQLLASGSDDETIRLWNLTR</sequence>
<organism evidence="8 9">
    <name type="scientific">Dactylosporangium cerinum</name>
    <dbReference type="NCBI Taxonomy" id="1434730"/>
    <lineage>
        <taxon>Bacteria</taxon>
        <taxon>Bacillati</taxon>
        <taxon>Actinomycetota</taxon>
        <taxon>Actinomycetes</taxon>
        <taxon>Micromonosporales</taxon>
        <taxon>Micromonosporaceae</taxon>
        <taxon>Dactylosporangium</taxon>
    </lineage>
</organism>
<dbReference type="InterPro" id="IPR001680">
    <property type="entry name" value="WD40_rpt"/>
</dbReference>
<dbReference type="Pfam" id="PF00400">
    <property type="entry name" value="WD40"/>
    <property type="match status" value="5"/>
</dbReference>
<feature type="repeat" description="WD" evidence="6">
    <location>
        <begin position="549"/>
        <end position="590"/>
    </location>
</feature>
<evidence type="ECO:0000313" key="9">
    <source>
        <dbReference type="Proteomes" id="UP001595912"/>
    </source>
</evidence>
<keyword evidence="2" id="KW-0677">Repeat</keyword>
<dbReference type="InterPro" id="IPR015943">
    <property type="entry name" value="WD40/YVTN_repeat-like_dom_sf"/>
</dbReference>
<keyword evidence="3" id="KW-0547">Nucleotide-binding</keyword>
<evidence type="ECO:0000256" key="6">
    <source>
        <dbReference type="PROSITE-ProRule" id="PRU00221"/>
    </source>
</evidence>
<feature type="repeat" description="WD" evidence="6">
    <location>
        <begin position="677"/>
        <end position="718"/>
    </location>
</feature>
<evidence type="ECO:0000313" key="8">
    <source>
        <dbReference type="EMBL" id="MFC4999592.1"/>
    </source>
</evidence>
<dbReference type="InterPro" id="IPR020472">
    <property type="entry name" value="WD40_PAC1"/>
</dbReference>
<keyword evidence="1 6" id="KW-0853">WD repeat</keyword>
<keyword evidence="9" id="KW-1185">Reference proteome</keyword>
<comment type="caution">
    <text evidence="8">The sequence shown here is derived from an EMBL/GenBank/DDBJ whole genome shotgun (WGS) entry which is preliminary data.</text>
</comment>
<evidence type="ECO:0000256" key="7">
    <source>
        <dbReference type="SAM" id="MobiDB-lite"/>
    </source>
</evidence>
<dbReference type="Pfam" id="PF00012">
    <property type="entry name" value="HSP70"/>
    <property type="match status" value="1"/>
</dbReference>
<dbReference type="InterPro" id="IPR011047">
    <property type="entry name" value="Quinoprotein_ADH-like_sf"/>
</dbReference>
<dbReference type="Proteomes" id="UP001595912">
    <property type="component" value="Unassembled WGS sequence"/>
</dbReference>
<protein>
    <submittedName>
        <fullName evidence="8">Hsp70 family protein</fullName>
    </submittedName>
</protein>
<feature type="compositionally biased region" description="Pro residues" evidence="7">
    <location>
        <begin position="404"/>
        <end position="441"/>
    </location>
</feature>
<dbReference type="PANTHER" id="PTHR19879">
    <property type="entry name" value="TRANSCRIPTION INITIATION FACTOR TFIID"/>
    <property type="match status" value="1"/>
</dbReference>
<dbReference type="RefSeq" id="WP_380116059.1">
    <property type="nucleotide sequence ID" value="NZ_JBHSIU010000018.1"/>
</dbReference>
<dbReference type="PROSITE" id="PS50294">
    <property type="entry name" value="WD_REPEATS_REGION"/>
    <property type="match status" value="5"/>
</dbReference>
<feature type="compositionally biased region" description="Pro residues" evidence="7">
    <location>
        <begin position="357"/>
        <end position="374"/>
    </location>
</feature>